<dbReference type="GO" id="GO:0005179">
    <property type="term" value="F:hormone activity"/>
    <property type="evidence" value="ECO:0007669"/>
    <property type="project" value="InterPro"/>
</dbReference>
<reference evidence="12 13" key="1">
    <citation type="submission" date="2009-06" db="EMBL/GenBank/DDBJ databases">
        <title>The Genome Sequence of Loxodonta africana (African elephant).</title>
        <authorList>
            <person name="Di Palma F."/>
            <person name="Heiman D."/>
            <person name="Young S."/>
            <person name="Johnson J."/>
            <person name="Lander E.S."/>
            <person name="Lindblad-Toh K."/>
        </authorList>
    </citation>
    <scope>NUCLEOTIDE SEQUENCE [LARGE SCALE GENOMIC DNA]</scope>
    <source>
        <strain evidence="12 13">Isolate ISIS603380</strain>
    </source>
</reference>
<dbReference type="GeneTree" id="ENSGT00940000154513"/>
<dbReference type="GO" id="GO:0007218">
    <property type="term" value="P:neuropeptide signaling pathway"/>
    <property type="evidence" value="ECO:0007669"/>
    <property type="project" value="TreeGrafter"/>
</dbReference>
<dbReference type="GO" id="GO:0051427">
    <property type="term" value="F:hormone receptor binding"/>
    <property type="evidence" value="ECO:0007669"/>
    <property type="project" value="TreeGrafter"/>
</dbReference>
<keyword evidence="4 11" id="KW-0732">Signal</keyword>
<dbReference type="InterPro" id="IPR050787">
    <property type="entry name" value="Natriuretic_peptide"/>
</dbReference>
<sequence length="130" mass="14122">MDQTALTRALLLLLFLHLSPPGGHSHPLGGPDLDLELPGLQKLLDHLQDTVSEVQTEPVILEPLQQGHGPVEAGEAQEVSPMGVPQPQIPEAQGRLPSPKTMSDSGCFGGKMDRIGFHSRLRCNVILQRW</sequence>
<accession>G3T6P8</accession>
<dbReference type="PANTHER" id="PTHR14066:SF10">
    <property type="entry name" value="NATRIURETIC PEPTIDES B"/>
    <property type="match status" value="1"/>
</dbReference>
<evidence type="ECO:0000256" key="4">
    <source>
        <dbReference type="ARBA" id="ARBA00022729"/>
    </source>
</evidence>
<evidence type="ECO:0000256" key="8">
    <source>
        <dbReference type="ARBA" id="ARBA00032322"/>
    </source>
</evidence>
<reference evidence="12" key="2">
    <citation type="submission" date="2025-08" db="UniProtKB">
        <authorList>
            <consortium name="Ensembl"/>
        </authorList>
    </citation>
    <scope>IDENTIFICATION</scope>
    <source>
        <strain evidence="12">Isolate ISIS603380</strain>
    </source>
</reference>
<dbReference type="STRING" id="9785.ENSLAFP00000009222"/>
<dbReference type="Pfam" id="PF00212">
    <property type="entry name" value="ANP"/>
    <property type="match status" value="1"/>
</dbReference>
<evidence type="ECO:0000256" key="5">
    <source>
        <dbReference type="ARBA" id="ARBA00022858"/>
    </source>
</evidence>
<evidence type="ECO:0000256" key="11">
    <source>
        <dbReference type="SAM" id="SignalP"/>
    </source>
</evidence>
<dbReference type="GO" id="GO:0007168">
    <property type="term" value="P:receptor guanylyl cyclase signaling pathway"/>
    <property type="evidence" value="ECO:0007669"/>
    <property type="project" value="TreeGrafter"/>
</dbReference>
<keyword evidence="6" id="KW-1015">Disulfide bond</keyword>
<dbReference type="eggNOG" id="ENOG502SD0X">
    <property type="taxonomic scope" value="Eukaryota"/>
</dbReference>
<evidence type="ECO:0000256" key="2">
    <source>
        <dbReference type="ARBA" id="ARBA00020075"/>
    </source>
</evidence>
<reference evidence="12" key="3">
    <citation type="submission" date="2025-09" db="UniProtKB">
        <authorList>
            <consortium name="Ensembl"/>
        </authorList>
    </citation>
    <scope>IDENTIFICATION</scope>
    <source>
        <strain evidence="12">Isolate ISIS603380</strain>
    </source>
</reference>
<evidence type="ECO:0000256" key="10">
    <source>
        <dbReference type="SAM" id="MobiDB-lite"/>
    </source>
</evidence>
<evidence type="ECO:0000256" key="9">
    <source>
        <dbReference type="ARBA" id="ARBA00032369"/>
    </source>
</evidence>
<dbReference type="AlphaFoldDB" id="G3T6P8"/>
<dbReference type="InterPro" id="IPR002408">
    <property type="entry name" value="Natriuretic_peptide_brain"/>
</dbReference>
<dbReference type="GO" id="GO:0019934">
    <property type="term" value="P:cGMP-mediated signaling"/>
    <property type="evidence" value="ECO:0007669"/>
    <property type="project" value="TreeGrafter"/>
</dbReference>
<name>G3T6P8_LOXAF</name>
<evidence type="ECO:0000313" key="12">
    <source>
        <dbReference type="Ensembl" id="ENSLAFP00000009222.3"/>
    </source>
</evidence>
<protein>
    <recommendedName>
        <fullName evidence="2">Natriuretic peptides B</fullName>
    </recommendedName>
    <alternativeName>
        <fullName evidence="7">Brain natriuretic factor prohormone</fullName>
    </alternativeName>
    <alternativeName>
        <fullName evidence="8">Gamma-brain natriuretic peptide</fullName>
    </alternativeName>
    <alternativeName>
        <fullName evidence="9">Iso-ANP</fullName>
    </alternativeName>
</protein>
<keyword evidence="3" id="KW-0964">Secreted</keyword>
<dbReference type="GO" id="GO:0003085">
    <property type="term" value="P:negative regulation of systemic arterial blood pressure"/>
    <property type="evidence" value="ECO:0007669"/>
    <property type="project" value="TreeGrafter"/>
</dbReference>
<dbReference type="SMART" id="SM00183">
    <property type="entry name" value="NAT_PEP"/>
    <property type="match status" value="1"/>
</dbReference>
<keyword evidence="13" id="KW-1185">Reference proteome</keyword>
<comment type="subcellular location">
    <subcellularLocation>
        <location evidence="1">Secreted</location>
    </subcellularLocation>
</comment>
<feature type="chain" id="PRO_5003454716" description="Natriuretic peptides B" evidence="11">
    <location>
        <begin position="26"/>
        <end position="130"/>
    </location>
</feature>
<keyword evidence="5" id="KW-0838">Vasoactive</keyword>
<evidence type="ECO:0000256" key="6">
    <source>
        <dbReference type="ARBA" id="ARBA00023157"/>
    </source>
</evidence>
<dbReference type="HOGENOM" id="CLU_158067_0_0_1"/>
<dbReference type="Ensembl" id="ENSLAFT00000011025.3">
    <property type="protein sequence ID" value="ENSLAFP00000009222.3"/>
    <property type="gene ID" value="ENSLAFG00000011025.3"/>
</dbReference>
<dbReference type="GO" id="GO:0097746">
    <property type="term" value="P:blood vessel diameter maintenance"/>
    <property type="evidence" value="ECO:0007669"/>
    <property type="project" value="UniProtKB-KW"/>
</dbReference>
<dbReference type="InterPro" id="IPR000663">
    <property type="entry name" value="Natr_peptide"/>
</dbReference>
<dbReference type="InParanoid" id="G3T6P8"/>
<dbReference type="GO" id="GO:0005615">
    <property type="term" value="C:extracellular space"/>
    <property type="evidence" value="ECO:0007669"/>
    <property type="project" value="TreeGrafter"/>
</dbReference>
<proteinExistence type="predicted"/>
<evidence type="ECO:0000256" key="3">
    <source>
        <dbReference type="ARBA" id="ARBA00022525"/>
    </source>
</evidence>
<dbReference type="GO" id="GO:0005737">
    <property type="term" value="C:cytoplasm"/>
    <property type="evidence" value="ECO:0007669"/>
    <property type="project" value="TreeGrafter"/>
</dbReference>
<feature type="signal peptide" evidence="11">
    <location>
        <begin position="1"/>
        <end position="25"/>
    </location>
</feature>
<evidence type="ECO:0000313" key="13">
    <source>
        <dbReference type="Proteomes" id="UP000007646"/>
    </source>
</evidence>
<dbReference type="PANTHER" id="PTHR14066">
    <property type="entry name" value="ATRIAL NATRIURETIC FACTOR PRECURSOR"/>
    <property type="match status" value="1"/>
</dbReference>
<organism evidence="12 13">
    <name type="scientific">Loxodonta africana</name>
    <name type="common">African elephant</name>
    <dbReference type="NCBI Taxonomy" id="9785"/>
    <lineage>
        <taxon>Eukaryota</taxon>
        <taxon>Metazoa</taxon>
        <taxon>Chordata</taxon>
        <taxon>Craniata</taxon>
        <taxon>Vertebrata</taxon>
        <taxon>Euteleostomi</taxon>
        <taxon>Mammalia</taxon>
        <taxon>Eutheria</taxon>
        <taxon>Afrotheria</taxon>
        <taxon>Proboscidea</taxon>
        <taxon>Elephantidae</taxon>
        <taxon>Loxodonta</taxon>
    </lineage>
</organism>
<dbReference type="PRINTS" id="PR00712">
    <property type="entry name" value="BNATPEPTIDE"/>
</dbReference>
<evidence type="ECO:0000256" key="7">
    <source>
        <dbReference type="ARBA" id="ARBA00031802"/>
    </source>
</evidence>
<dbReference type="Proteomes" id="UP000007646">
    <property type="component" value="Unassembled WGS sequence"/>
</dbReference>
<dbReference type="GO" id="GO:0006182">
    <property type="term" value="P:cGMP biosynthetic process"/>
    <property type="evidence" value="ECO:0007669"/>
    <property type="project" value="TreeGrafter"/>
</dbReference>
<feature type="region of interest" description="Disordered" evidence="10">
    <location>
        <begin position="63"/>
        <end position="103"/>
    </location>
</feature>
<evidence type="ECO:0000256" key="1">
    <source>
        <dbReference type="ARBA" id="ARBA00004613"/>
    </source>
</evidence>